<dbReference type="AlphaFoldDB" id="A0A0A9HRI7"/>
<reference evidence="1" key="2">
    <citation type="journal article" date="2015" name="Data Brief">
        <title>Shoot transcriptome of the giant reed, Arundo donax.</title>
        <authorList>
            <person name="Barrero R.A."/>
            <person name="Guerrero F.D."/>
            <person name="Moolhuijzen P."/>
            <person name="Goolsby J.A."/>
            <person name="Tidwell J."/>
            <person name="Bellgard S.E."/>
            <person name="Bellgard M.I."/>
        </authorList>
    </citation>
    <scope>NUCLEOTIDE SEQUENCE</scope>
    <source>
        <tissue evidence="1">Shoot tissue taken approximately 20 cm above the soil surface</tissue>
    </source>
</reference>
<sequence>MVYESCKPTTLSGIDLHKLRYLGNERQKEKAQQQQSLLIPSKLG</sequence>
<protein>
    <submittedName>
        <fullName evidence="1">Uncharacterized protein</fullName>
    </submittedName>
</protein>
<organism evidence="1">
    <name type="scientific">Arundo donax</name>
    <name type="common">Giant reed</name>
    <name type="synonym">Donax arundinaceus</name>
    <dbReference type="NCBI Taxonomy" id="35708"/>
    <lineage>
        <taxon>Eukaryota</taxon>
        <taxon>Viridiplantae</taxon>
        <taxon>Streptophyta</taxon>
        <taxon>Embryophyta</taxon>
        <taxon>Tracheophyta</taxon>
        <taxon>Spermatophyta</taxon>
        <taxon>Magnoliopsida</taxon>
        <taxon>Liliopsida</taxon>
        <taxon>Poales</taxon>
        <taxon>Poaceae</taxon>
        <taxon>PACMAD clade</taxon>
        <taxon>Arundinoideae</taxon>
        <taxon>Arundineae</taxon>
        <taxon>Arundo</taxon>
    </lineage>
</organism>
<dbReference type="EMBL" id="GBRH01160400">
    <property type="protein sequence ID" value="JAE37496.1"/>
    <property type="molecule type" value="Transcribed_RNA"/>
</dbReference>
<proteinExistence type="predicted"/>
<reference evidence="1" key="1">
    <citation type="submission" date="2014-09" db="EMBL/GenBank/DDBJ databases">
        <authorList>
            <person name="Magalhaes I.L.F."/>
            <person name="Oliveira U."/>
            <person name="Santos F.R."/>
            <person name="Vidigal T.H.D.A."/>
            <person name="Brescovit A.D."/>
            <person name="Santos A.J."/>
        </authorList>
    </citation>
    <scope>NUCLEOTIDE SEQUENCE</scope>
    <source>
        <tissue evidence="1">Shoot tissue taken approximately 20 cm above the soil surface</tissue>
    </source>
</reference>
<accession>A0A0A9HRI7</accession>
<evidence type="ECO:0000313" key="1">
    <source>
        <dbReference type="EMBL" id="JAE37496.1"/>
    </source>
</evidence>
<name>A0A0A9HRI7_ARUDO</name>